<protein>
    <submittedName>
        <fullName evidence="1">Uncharacterized protein</fullName>
    </submittedName>
</protein>
<name>M1IQV4_9CAUD</name>
<evidence type="ECO:0000313" key="2">
    <source>
        <dbReference type="Proteomes" id="UP000011291"/>
    </source>
</evidence>
<dbReference type="KEGG" id="vg:14697383"/>
<evidence type="ECO:0000313" key="1">
    <source>
        <dbReference type="EMBL" id="AGE61050.1"/>
    </source>
</evidence>
<dbReference type="EMBL" id="KC330683">
    <property type="protein sequence ID" value="AGE61050.1"/>
    <property type="molecule type" value="Genomic_DNA"/>
</dbReference>
<keyword evidence="2" id="KW-1185">Reference proteome</keyword>
<organism evidence="1 2">
    <name type="scientific">Bacillus phage Finn</name>
    <dbReference type="NCBI Taxonomy" id="2884419"/>
    <lineage>
        <taxon>Viruses</taxon>
        <taxon>Duplodnaviria</taxon>
        <taxon>Heunggongvirae</taxon>
        <taxon>Uroviricota</taxon>
        <taxon>Caudoviricetes</taxon>
        <taxon>Ehrlichviridae</taxon>
        <taxon>Andromedavirus</taxon>
        <taxon>Andromedavirus finn</taxon>
    </lineage>
</organism>
<accession>M1IQV4</accession>
<sequence>MSKPFEARVRIIGTCVYGNVMFSIEDRKFLTSNVPADKVDFSKSSIYLTGKLFDNEHIMAETFESWNDQVLSL</sequence>
<reference evidence="1 2" key="1">
    <citation type="journal article" date="2013" name="Virology">
        <title>Genomic characterization of six novel Bacillus pumilus bacteriophages.</title>
        <authorList>
            <person name="Lorenz L."/>
            <person name="Lins B."/>
            <person name="Barrett J."/>
            <person name="Montgomery A."/>
            <person name="Trapani S."/>
            <person name="Schindler A."/>
            <person name="Christie G.E."/>
            <person name="Cresawn S.G."/>
            <person name="Temple L."/>
        </authorList>
    </citation>
    <scope>NUCLEOTIDE SEQUENCE [LARGE SCALE GENOMIC DNA]</scope>
</reference>
<proteinExistence type="predicted"/>
<dbReference type="GeneID" id="14697383"/>
<dbReference type="Proteomes" id="UP000011291">
    <property type="component" value="Segment"/>
</dbReference>
<dbReference type="RefSeq" id="YP_007517678.1">
    <property type="nucleotide sequence ID" value="NC_020480.1"/>
</dbReference>
<gene>
    <name evidence="1" type="ORF">FINN_57</name>
</gene>